<feature type="compositionally biased region" description="Acidic residues" evidence="5">
    <location>
        <begin position="148"/>
        <end position="159"/>
    </location>
</feature>
<dbReference type="InterPro" id="IPR011489">
    <property type="entry name" value="EMI_domain"/>
</dbReference>
<feature type="compositionally biased region" description="Basic and acidic residues" evidence="5">
    <location>
        <begin position="496"/>
        <end position="518"/>
    </location>
</feature>
<evidence type="ECO:0000256" key="3">
    <source>
        <dbReference type="ARBA" id="ARBA00022729"/>
    </source>
</evidence>
<keyword evidence="2" id="KW-0964">Secreted</keyword>
<keyword evidence="3" id="KW-0732">Signal</keyword>
<evidence type="ECO:0000259" key="6">
    <source>
        <dbReference type="PROSITE" id="PS51041"/>
    </source>
</evidence>
<reference evidence="8" key="1">
    <citation type="submission" date="2025-08" db="UniProtKB">
        <authorList>
            <consortium name="RefSeq"/>
        </authorList>
    </citation>
    <scope>IDENTIFICATION</scope>
    <source>
        <tissue evidence="8">Muscle</tissue>
    </source>
</reference>
<dbReference type="GeneID" id="106470201"/>
<feature type="compositionally biased region" description="Pro residues" evidence="5">
    <location>
        <begin position="316"/>
        <end position="339"/>
    </location>
</feature>
<dbReference type="PANTHER" id="PTHR15427">
    <property type="entry name" value="EMILIN ELASTIN MICROFIBRIL INTERFACE-LOCATED PROTEIN ELASTIN MICROFIBRIL INTERFACER"/>
    <property type="match status" value="1"/>
</dbReference>
<organism evidence="7 8">
    <name type="scientific">Limulus polyphemus</name>
    <name type="common">Atlantic horseshoe crab</name>
    <dbReference type="NCBI Taxonomy" id="6850"/>
    <lineage>
        <taxon>Eukaryota</taxon>
        <taxon>Metazoa</taxon>
        <taxon>Ecdysozoa</taxon>
        <taxon>Arthropoda</taxon>
        <taxon>Chelicerata</taxon>
        <taxon>Merostomata</taxon>
        <taxon>Xiphosura</taxon>
        <taxon>Limulidae</taxon>
        <taxon>Limulus</taxon>
    </lineage>
</organism>
<dbReference type="PROSITE" id="PS51041">
    <property type="entry name" value="EMI"/>
    <property type="match status" value="1"/>
</dbReference>
<evidence type="ECO:0000256" key="1">
    <source>
        <dbReference type="ARBA" id="ARBA00004613"/>
    </source>
</evidence>
<proteinExistence type="predicted"/>
<feature type="region of interest" description="Disordered" evidence="5">
    <location>
        <begin position="496"/>
        <end position="524"/>
    </location>
</feature>
<comment type="subcellular location">
    <subcellularLocation>
        <location evidence="1">Secreted</location>
    </subcellularLocation>
</comment>
<evidence type="ECO:0000313" key="8">
    <source>
        <dbReference type="RefSeq" id="XP_022254515.1"/>
    </source>
</evidence>
<feature type="compositionally biased region" description="Low complexity" evidence="5">
    <location>
        <begin position="340"/>
        <end position="352"/>
    </location>
</feature>
<name>A0ABM1TF59_LIMPO</name>
<dbReference type="InterPro" id="IPR008160">
    <property type="entry name" value="Collagen"/>
</dbReference>
<feature type="domain" description="EMI" evidence="6">
    <location>
        <begin position="35"/>
        <end position="112"/>
    </location>
</feature>
<keyword evidence="7" id="KW-1185">Reference proteome</keyword>
<evidence type="ECO:0000256" key="5">
    <source>
        <dbReference type="SAM" id="MobiDB-lite"/>
    </source>
</evidence>
<dbReference type="Pfam" id="PF01391">
    <property type="entry name" value="Collagen"/>
    <property type="match status" value="2"/>
</dbReference>
<evidence type="ECO:0000256" key="4">
    <source>
        <dbReference type="ARBA" id="ARBA00023157"/>
    </source>
</evidence>
<dbReference type="Pfam" id="PF07546">
    <property type="entry name" value="EMI"/>
    <property type="match status" value="1"/>
</dbReference>
<dbReference type="PANTHER" id="PTHR15427:SF23">
    <property type="entry name" value="EMI DOMAIN-CONTAINING PROTEIN 1"/>
    <property type="match status" value="1"/>
</dbReference>
<feature type="compositionally biased region" description="Basic and acidic residues" evidence="5">
    <location>
        <begin position="264"/>
        <end position="283"/>
    </location>
</feature>
<sequence>MVAKDIRRPVLLVLFVSFAYISNRNLGNARFTERKGNWCSYKVSKMVPCKERNGTETFIGRNWQRCWQWPYNRNCGGTYRVMRRPKYITTYKSVTQTVWKCCPGHSGDHCDNNCYNCSSFKTLERRLRLLESQFSRVRRYKSSRDSASEDDSDSSEEIEPASGHGRQPVTVPGHSAKGKLFEESPQKSPTSDPEYGVFRQNVDTQSCNCPPGPPGATGFPGQNGRPGIKGDSGAPGQNGLPGRTGPPGPRGPPGLPGPPGDVYEGVRRGDTRFSDYEQADRLRGPPGPPGLPGEPGLPGLEGKEGPPGKDGIPGISAPPGPQGPRGPQGPPGPPGPRGEPGPVGLPGLPGEPGLEGRTGRPGPPGPPGLNFRASGISPPIGAQDAPIDAPKEDDLPLPWTLLEMIESLQEQVDKLDARVSLIEDLLPKFLKEIREHPTGIRTDRYPLEDIPPEPGIYPYPQTLASRRGIPGSPDFPHVDTGVDVVNSVIRGDVVDPYRHMLGDEKDSSDSSDGGKEKPPGVTAG</sequence>
<evidence type="ECO:0000256" key="2">
    <source>
        <dbReference type="ARBA" id="ARBA00022525"/>
    </source>
</evidence>
<evidence type="ECO:0000313" key="7">
    <source>
        <dbReference type="Proteomes" id="UP000694941"/>
    </source>
</evidence>
<dbReference type="RefSeq" id="XP_022254515.1">
    <property type="nucleotide sequence ID" value="XM_022398807.1"/>
</dbReference>
<gene>
    <name evidence="8" type="primary">LOC106470201</name>
</gene>
<feature type="compositionally biased region" description="Pro residues" evidence="5">
    <location>
        <begin position="244"/>
        <end position="259"/>
    </location>
</feature>
<dbReference type="InterPro" id="IPR050392">
    <property type="entry name" value="Collagen/C1q_domain"/>
</dbReference>
<keyword evidence="4" id="KW-1015">Disulfide bond</keyword>
<protein>
    <submittedName>
        <fullName evidence="8">EMI domain-containing protein 1-like isoform X1</fullName>
    </submittedName>
</protein>
<accession>A0ABM1TF59</accession>
<feature type="region of interest" description="Disordered" evidence="5">
    <location>
        <begin position="138"/>
        <end position="392"/>
    </location>
</feature>
<dbReference type="Proteomes" id="UP000694941">
    <property type="component" value="Unplaced"/>
</dbReference>